<name>A0A382E5D7_9ZZZZ</name>
<keyword evidence="2" id="KW-0560">Oxidoreductase</keyword>
<dbReference type="GO" id="GO:0051539">
    <property type="term" value="F:4 iron, 4 sulfur cluster binding"/>
    <property type="evidence" value="ECO:0007669"/>
    <property type="project" value="UniProtKB-KW"/>
</dbReference>
<evidence type="ECO:0000256" key="1">
    <source>
        <dbReference type="ARBA" id="ARBA00022485"/>
    </source>
</evidence>
<feature type="non-terminal residue" evidence="4">
    <location>
        <position position="185"/>
    </location>
</feature>
<keyword evidence="1" id="KW-0004">4Fe-4S</keyword>
<proteinExistence type="predicted"/>
<dbReference type="GO" id="GO:0008616">
    <property type="term" value="P:tRNA queuosine(34) biosynthetic process"/>
    <property type="evidence" value="ECO:0007669"/>
    <property type="project" value="InterPro"/>
</dbReference>
<reference evidence="4" key="1">
    <citation type="submission" date="2018-05" db="EMBL/GenBank/DDBJ databases">
        <authorList>
            <person name="Lanie J.A."/>
            <person name="Ng W.-L."/>
            <person name="Kazmierczak K.M."/>
            <person name="Andrzejewski T.M."/>
            <person name="Davidsen T.M."/>
            <person name="Wayne K.J."/>
            <person name="Tettelin H."/>
            <person name="Glass J.I."/>
            <person name="Rusch D."/>
            <person name="Podicherti R."/>
            <person name="Tsui H.-C.T."/>
            <person name="Winkler M.E."/>
        </authorList>
    </citation>
    <scope>NUCLEOTIDE SEQUENCE</scope>
</reference>
<dbReference type="NCBIfam" id="TIGR00276">
    <property type="entry name" value="tRNA epoxyqueuosine(34) reductase QueG"/>
    <property type="match status" value="1"/>
</dbReference>
<dbReference type="Pfam" id="PF08331">
    <property type="entry name" value="QueG_DUF1730"/>
    <property type="match status" value="1"/>
</dbReference>
<organism evidence="4">
    <name type="scientific">marine metagenome</name>
    <dbReference type="NCBI Taxonomy" id="408172"/>
    <lineage>
        <taxon>unclassified sequences</taxon>
        <taxon>metagenomes</taxon>
        <taxon>ecological metagenomes</taxon>
    </lineage>
</organism>
<dbReference type="PANTHER" id="PTHR30002:SF4">
    <property type="entry name" value="EPOXYQUEUOSINE REDUCTASE"/>
    <property type="match status" value="1"/>
</dbReference>
<feature type="domain" description="DUF1730" evidence="3">
    <location>
        <begin position="66"/>
        <end position="145"/>
    </location>
</feature>
<dbReference type="AlphaFoldDB" id="A0A382E5D7"/>
<evidence type="ECO:0000259" key="3">
    <source>
        <dbReference type="Pfam" id="PF08331"/>
    </source>
</evidence>
<protein>
    <recommendedName>
        <fullName evidence="3">DUF1730 domain-containing protein</fullName>
    </recommendedName>
</protein>
<dbReference type="GO" id="GO:0052693">
    <property type="term" value="F:epoxyqueuosine reductase activity"/>
    <property type="evidence" value="ECO:0007669"/>
    <property type="project" value="TreeGrafter"/>
</dbReference>
<dbReference type="PANTHER" id="PTHR30002">
    <property type="entry name" value="EPOXYQUEUOSINE REDUCTASE"/>
    <property type="match status" value="1"/>
</dbReference>
<gene>
    <name evidence="4" type="ORF">METZ01_LOCUS198483</name>
</gene>
<evidence type="ECO:0000313" key="4">
    <source>
        <dbReference type="EMBL" id="SVB45629.1"/>
    </source>
</evidence>
<keyword evidence="1" id="KW-0411">Iron-sulfur</keyword>
<dbReference type="EMBL" id="UINC01042672">
    <property type="protein sequence ID" value="SVB45629.1"/>
    <property type="molecule type" value="Genomic_DNA"/>
</dbReference>
<dbReference type="InterPro" id="IPR013542">
    <property type="entry name" value="QueG_DUF1730"/>
</dbReference>
<dbReference type="InterPro" id="IPR004453">
    <property type="entry name" value="QueG"/>
</dbReference>
<keyword evidence="1" id="KW-0408">Iron</keyword>
<keyword evidence="1" id="KW-0479">Metal-binding</keyword>
<sequence length="185" mass="20595">MTNLESPVLQPTVLKSRIRTWAEALGFQNMGVTGGDLTEAQSRLLNWLTDGCHGEMSYMARYGELRSTPWKLVPGTIRVISVRMDYLPSNAAPAMSVLSDKAAGYISRYALGRDYHKLVRRKLQRLADRITEEIGPFSYRAFADSAPVLEKPLAAQAGLGWLGKHTNLIDRKAGSWFFLGGLYTD</sequence>
<accession>A0A382E5D7</accession>
<evidence type="ECO:0000256" key="2">
    <source>
        <dbReference type="ARBA" id="ARBA00023002"/>
    </source>
</evidence>